<dbReference type="Pfam" id="PF03717">
    <property type="entry name" value="PBP_dimer"/>
    <property type="match status" value="1"/>
</dbReference>
<dbReference type="EC" id="3.4.16.4" evidence="7"/>
<evidence type="ECO:0000259" key="6">
    <source>
        <dbReference type="Pfam" id="PF03717"/>
    </source>
</evidence>
<keyword evidence="1" id="KW-1003">Cell membrane</keyword>
<dbReference type="NCBIfam" id="TIGR03423">
    <property type="entry name" value="pbp2_mrdA"/>
    <property type="match status" value="1"/>
</dbReference>
<evidence type="ECO:0000256" key="2">
    <source>
        <dbReference type="ARBA" id="ARBA00022670"/>
    </source>
</evidence>
<dbReference type="GO" id="GO:0008658">
    <property type="term" value="F:penicillin binding"/>
    <property type="evidence" value="ECO:0007669"/>
    <property type="project" value="InterPro"/>
</dbReference>
<accession>A0A9Q9BTG9</accession>
<dbReference type="GO" id="GO:0071555">
    <property type="term" value="P:cell wall organization"/>
    <property type="evidence" value="ECO:0007669"/>
    <property type="project" value="TreeGrafter"/>
</dbReference>
<keyword evidence="10" id="KW-1185">Reference proteome</keyword>
<dbReference type="InterPro" id="IPR050515">
    <property type="entry name" value="Beta-lactam/transpept"/>
</dbReference>
<dbReference type="PANTHER" id="PTHR30627">
    <property type="entry name" value="PEPTIDOGLYCAN D,D-TRANSPEPTIDASE"/>
    <property type="match status" value="1"/>
</dbReference>
<evidence type="ECO:0000259" key="5">
    <source>
        <dbReference type="Pfam" id="PF00905"/>
    </source>
</evidence>
<dbReference type="InterPro" id="IPR001460">
    <property type="entry name" value="PCN-bd_Tpept"/>
</dbReference>
<dbReference type="GO" id="GO:0005886">
    <property type="term" value="C:plasma membrane"/>
    <property type="evidence" value="ECO:0007669"/>
    <property type="project" value="TreeGrafter"/>
</dbReference>
<organism evidence="7 9">
    <name type="scientific">Neoehrlichia mikurensis</name>
    <dbReference type="NCBI Taxonomy" id="89586"/>
    <lineage>
        <taxon>Bacteria</taxon>
        <taxon>Pseudomonadati</taxon>
        <taxon>Pseudomonadota</taxon>
        <taxon>Alphaproteobacteria</taxon>
        <taxon>Rickettsiales</taxon>
        <taxon>Anaplasmataceae</taxon>
        <taxon>Candidatus Neoehrlichia</taxon>
    </lineage>
</organism>
<proteinExistence type="predicted"/>
<evidence type="ECO:0000313" key="8">
    <source>
        <dbReference type="EMBL" id="UTO56786.1"/>
    </source>
</evidence>
<keyword evidence="3 7" id="KW-0378">Hydrolase</keyword>
<name>A0A9Q9BTG9_9RICK</name>
<dbReference type="GO" id="GO:0009252">
    <property type="term" value="P:peptidoglycan biosynthetic process"/>
    <property type="evidence" value="ECO:0007669"/>
    <property type="project" value="InterPro"/>
</dbReference>
<dbReference type="PANTHER" id="PTHR30627:SF2">
    <property type="entry name" value="PEPTIDOGLYCAN D,D-TRANSPEPTIDASE MRDA"/>
    <property type="match status" value="1"/>
</dbReference>
<keyword evidence="7" id="KW-0121">Carboxypeptidase</keyword>
<sequence>MKNRIIRKLYNRRIIILMGMQLVAVSVLTSRLYYLQIIKGNKYKILSNNNRIRETLLLPVRGKIIDRNNIELATNKLLYKVLCELQCVENIDNLLAELSKITNKPVTSELIYQIKNNKTNVVTIYEEVDWHELSEIEFNIERLSGIYVVPFYKRYYPFGEDCAHVIGYMKNIQNNDYSQYNNEEKIGITGIEYRDDEKLKGIPGLVKYEVNAKGKTIRELSRIKSVPGGDVKLTLDISLQKTVSRMLKGNNGAIVILEINTGNILALCSAPSYDNNIFVNGLSYKYWNKINSDSALPLVNRAIALHTEPASTFKIITTLAALKNNIIDVHKKILCTGSLLFGGREFHCWNHRGHGWIDMQDAIASSCNVYFFTIAQYINIEMITEVATTFGLAQMFNTGLLGEVAGVIPNKSWRENNLLTSWKLGDTLNIVIGHGYLLVTPLQLAIMIARVASGKKVMPVFHCSEKNQEFPHLNINHEHLRFVQNALFKVVNSSIGTASKYLRRAGISMLVTSSGKTGSVQVSNVKGNLKKKDHGIFVGYAPFESPKYAVSVFTEHTGGAGQSTILAQSIFNYMLLNGLFD</sequence>
<dbReference type="GO" id="GO:0006508">
    <property type="term" value="P:proteolysis"/>
    <property type="evidence" value="ECO:0007669"/>
    <property type="project" value="UniProtKB-KW"/>
</dbReference>
<dbReference type="Proteomes" id="UP001059985">
    <property type="component" value="Chromosome"/>
</dbReference>
<dbReference type="Proteomes" id="UP001059822">
    <property type="component" value="Chromosome"/>
</dbReference>
<dbReference type="AlphaFoldDB" id="A0A9Q9BTG9"/>
<dbReference type="InterPro" id="IPR005311">
    <property type="entry name" value="PBP_dimer"/>
</dbReference>
<evidence type="ECO:0000313" key="9">
    <source>
        <dbReference type="Proteomes" id="UP001059822"/>
    </source>
</evidence>
<protein>
    <submittedName>
        <fullName evidence="7">Penicillin-binding protein 2</fullName>
        <ecNumber evidence="7">3.4.16.4</ecNumber>
    </submittedName>
</protein>
<keyword evidence="2" id="KW-0645">Protease</keyword>
<reference evidence="7" key="1">
    <citation type="journal article" date="2022" name="Microorganisms">
        <title>Assembly and Comparison of Ca. Neoehrlichia mikurensis Genomes.</title>
        <authorList>
            <person name="Azagi T."/>
            <person name="Dirks R.P."/>
            <person name="Yebra-Pimentel E.S."/>
            <person name="Schaap P.J."/>
            <person name="Koehorst J.J."/>
            <person name="Esser H.J."/>
            <person name="Sprong H."/>
        </authorList>
    </citation>
    <scope>NUCLEOTIDE SEQUENCE</scope>
    <source>
        <strain evidence="8">18-2804</strain>
        <strain evidence="7">18-2837</strain>
    </source>
</reference>
<feature type="transmembrane region" description="Helical" evidence="4">
    <location>
        <begin position="14"/>
        <end position="34"/>
    </location>
</feature>
<dbReference type="GO" id="GO:0009002">
    <property type="term" value="F:serine-type D-Ala-D-Ala carboxypeptidase activity"/>
    <property type="evidence" value="ECO:0007669"/>
    <property type="project" value="UniProtKB-EC"/>
</dbReference>
<evidence type="ECO:0000256" key="1">
    <source>
        <dbReference type="ARBA" id="ARBA00022519"/>
    </source>
</evidence>
<evidence type="ECO:0000313" key="10">
    <source>
        <dbReference type="Proteomes" id="UP001059985"/>
    </source>
</evidence>
<gene>
    <name evidence="7" type="primary">mrdA</name>
    <name evidence="8" type="ORF">LUA81_02275</name>
    <name evidence="7" type="ORF">LUA82_02295</name>
</gene>
<dbReference type="GO" id="GO:0071972">
    <property type="term" value="F:peptidoglycan L,D-transpeptidase activity"/>
    <property type="evidence" value="ECO:0007669"/>
    <property type="project" value="TreeGrafter"/>
</dbReference>
<evidence type="ECO:0000256" key="3">
    <source>
        <dbReference type="ARBA" id="ARBA00022801"/>
    </source>
</evidence>
<feature type="domain" description="Penicillin-binding protein dimerisation" evidence="6">
    <location>
        <begin position="59"/>
        <end position="220"/>
    </location>
</feature>
<dbReference type="InterPro" id="IPR017790">
    <property type="entry name" value="Penicillin-binding_protein_2"/>
</dbReference>
<dbReference type="EMBL" id="CP089285">
    <property type="protein sequence ID" value="UTO56786.1"/>
    <property type="molecule type" value="Genomic_DNA"/>
</dbReference>
<keyword evidence="4" id="KW-1133">Transmembrane helix</keyword>
<dbReference type="Pfam" id="PF00905">
    <property type="entry name" value="Transpeptidase"/>
    <property type="match status" value="1"/>
</dbReference>
<keyword evidence="4" id="KW-0472">Membrane</keyword>
<dbReference type="EMBL" id="CP089286">
    <property type="protein sequence ID" value="UTO55870.1"/>
    <property type="molecule type" value="Genomic_DNA"/>
</dbReference>
<dbReference type="RefSeq" id="WP_218213921.1">
    <property type="nucleotide sequence ID" value="NZ_CP060793.1"/>
</dbReference>
<evidence type="ECO:0000256" key="4">
    <source>
        <dbReference type="SAM" id="Phobius"/>
    </source>
</evidence>
<keyword evidence="4" id="KW-0812">Transmembrane</keyword>
<keyword evidence="1" id="KW-0997">Cell inner membrane</keyword>
<evidence type="ECO:0000313" key="7">
    <source>
        <dbReference type="EMBL" id="UTO55870.1"/>
    </source>
</evidence>
<feature type="domain" description="Penicillin-binding protein transpeptidase" evidence="5">
    <location>
        <begin position="252"/>
        <end position="572"/>
    </location>
</feature>